<dbReference type="eggNOG" id="COG1825">
    <property type="taxonomic scope" value="Bacteria"/>
</dbReference>
<evidence type="ECO:0000313" key="10">
    <source>
        <dbReference type="Proteomes" id="UP000011919"/>
    </source>
</evidence>
<dbReference type="SUPFAM" id="SSF50715">
    <property type="entry name" value="Ribosomal protein L25-like"/>
    <property type="match status" value="1"/>
</dbReference>
<dbReference type="AlphaFoldDB" id="M7ND00"/>
<dbReference type="GO" id="GO:0006412">
    <property type="term" value="P:translation"/>
    <property type="evidence" value="ECO:0007669"/>
    <property type="project" value="UniProtKB-UniRule"/>
</dbReference>
<dbReference type="Pfam" id="PF01386">
    <property type="entry name" value="Ribosomal_L25p"/>
    <property type="match status" value="1"/>
</dbReference>
<dbReference type="InterPro" id="IPR011035">
    <property type="entry name" value="Ribosomal_bL25/Gln-tRNA_synth"/>
</dbReference>
<dbReference type="InterPro" id="IPR020056">
    <property type="entry name" value="Rbsml_bL25/Gln-tRNA_synth_N"/>
</dbReference>
<comment type="caution">
    <text evidence="9">The sequence shown here is derived from an EMBL/GenBank/DDBJ whole genome shotgun (WGS) entry which is preliminary data.</text>
</comment>
<sequence length="219" mass="23748">MATTIKAERREKSGRSTLTELRNGGYVPAVVYGYELDSVPVAVRENELFMTLRDEGRNAVFQLEVEGKKVNAVLHDYQMDVMKGEFRHADFLAIDMNTEMEAEVNITLTGDEVAPGVKEGGVLSQPFWTVNVSAKPSDMPESLEVDVSEMAVGDTLTVGDIKSKWGVNVVDEDEKVLVTITAPRTEQADSDAEEGAADPEAAPDAEAGNGPDEAPQETE</sequence>
<dbReference type="PATRIC" id="fig|1235279.3.peg.2976"/>
<keyword evidence="10" id="KW-1185">Reference proteome</keyword>
<keyword evidence="1 5" id="KW-0699">rRNA-binding</keyword>
<evidence type="ECO:0000256" key="4">
    <source>
        <dbReference type="ARBA" id="ARBA00023274"/>
    </source>
</evidence>
<dbReference type="PANTHER" id="PTHR33284">
    <property type="entry name" value="RIBOSOMAL PROTEIN L25/GLN-TRNA SYNTHETASE, ANTI-CODON-BINDING DOMAIN-CONTAINING PROTEIN"/>
    <property type="match status" value="1"/>
</dbReference>
<keyword evidence="4 5" id="KW-0687">Ribonucleoprotein</keyword>
<accession>M7ND00</accession>
<dbReference type="NCBIfam" id="TIGR00731">
    <property type="entry name" value="bL25_bact_ctc"/>
    <property type="match status" value="1"/>
</dbReference>
<name>M7ND00_9BACL</name>
<dbReference type="Pfam" id="PF14693">
    <property type="entry name" value="Ribosomal_TL5_C"/>
    <property type="match status" value="1"/>
</dbReference>
<dbReference type="GO" id="GO:0003735">
    <property type="term" value="F:structural constituent of ribosome"/>
    <property type="evidence" value="ECO:0007669"/>
    <property type="project" value="InterPro"/>
</dbReference>
<dbReference type="Gene3D" id="2.170.120.20">
    <property type="entry name" value="Ribosomal protein L25, beta domain"/>
    <property type="match status" value="1"/>
</dbReference>
<dbReference type="HAMAP" id="MF_01334">
    <property type="entry name" value="Ribosomal_bL25_CTC"/>
    <property type="match status" value="1"/>
</dbReference>
<dbReference type="CDD" id="cd00495">
    <property type="entry name" value="Ribosomal_L25_TL5_CTC"/>
    <property type="match status" value="1"/>
</dbReference>
<evidence type="ECO:0000259" key="8">
    <source>
        <dbReference type="Pfam" id="PF14693"/>
    </source>
</evidence>
<dbReference type="PANTHER" id="PTHR33284:SF1">
    <property type="entry name" value="RIBOSOMAL PROTEIN L25_GLN-TRNA SYNTHETASE, ANTI-CODON-BINDING DOMAIN-CONTAINING PROTEIN"/>
    <property type="match status" value="1"/>
</dbReference>
<evidence type="ECO:0000256" key="5">
    <source>
        <dbReference type="HAMAP-Rule" id="MF_01334"/>
    </source>
</evidence>
<dbReference type="NCBIfam" id="NF004133">
    <property type="entry name" value="PRK05618.2-4"/>
    <property type="match status" value="1"/>
</dbReference>
<dbReference type="Proteomes" id="UP000011919">
    <property type="component" value="Unassembled WGS sequence"/>
</dbReference>
<comment type="function">
    <text evidence="5">This is one of the proteins that binds to the 5S RNA in the ribosome where it forms part of the central protuberance.</text>
</comment>
<dbReference type="Gene3D" id="2.40.240.10">
    <property type="entry name" value="Ribosomal Protein L25, Chain P"/>
    <property type="match status" value="1"/>
</dbReference>
<evidence type="ECO:0000256" key="3">
    <source>
        <dbReference type="ARBA" id="ARBA00022980"/>
    </source>
</evidence>
<evidence type="ECO:0000256" key="2">
    <source>
        <dbReference type="ARBA" id="ARBA00022884"/>
    </source>
</evidence>
<dbReference type="InterPro" id="IPR020057">
    <property type="entry name" value="Ribosomal_bL25_b-dom"/>
</dbReference>
<proteinExistence type="inferred from homology"/>
<dbReference type="InterPro" id="IPR020930">
    <property type="entry name" value="Ribosomal_uL5_bac-type"/>
</dbReference>
<dbReference type="GO" id="GO:0022625">
    <property type="term" value="C:cytosolic large ribosomal subunit"/>
    <property type="evidence" value="ECO:0007669"/>
    <property type="project" value="TreeGrafter"/>
</dbReference>
<dbReference type="GO" id="GO:0008097">
    <property type="term" value="F:5S rRNA binding"/>
    <property type="evidence" value="ECO:0007669"/>
    <property type="project" value="InterPro"/>
</dbReference>
<dbReference type="InterPro" id="IPR037121">
    <property type="entry name" value="Ribosomal_bL25_C"/>
</dbReference>
<feature type="domain" description="Large ribosomal subunit protein bL25 L25" evidence="7">
    <location>
        <begin position="5"/>
        <end position="91"/>
    </location>
</feature>
<dbReference type="OrthoDB" id="9790002at2"/>
<reference evidence="9 10" key="1">
    <citation type="journal article" date="2013" name="Genome Announc.">
        <title>Draft Genome Sequence of Bhargavaea cecembensis Strain DSE10T, Isolated from a Deep-Sea Sediment Sample Collected at a Depth of 5,904 m from the Chagos-Laccadive Ridge System in the Indian Ocean.</title>
        <authorList>
            <person name="Shivaji S."/>
            <person name="Ara S."/>
            <person name="Begum Z."/>
            <person name="Ruth M."/>
            <person name="Singh A."/>
            <person name="Kumar Pinnaka A."/>
        </authorList>
    </citation>
    <scope>NUCLEOTIDE SEQUENCE [LARGE SCALE GENOMIC DNA]</scope>
    <source>
        <strain evidence="9 10">DSE10</strain>
    </source>
</reference>
<gene>
    <name evidence="9" type="primary">ctc_9</name>
    <name evidence="5" type="synonym">ctc</name>
    <name evidence="5" type="synonym">rplY</name>
    <name evidence="9" type="ORF">C772_02978</name>
</gene>
<dbReference type="InterPro" id="IPR029751">
    <property type="entry name" value="Ribosomal_L25_dom"/>
</dbReference>
<feature type="region of interest" description="Disordered" evidence="6">
    <location>
        <begin position="180"/>
        <end position="219"/>
    </location>
</feature>
<dbReference type="RefSeq" id="WP_008301246.1">
    <property type="nucleotide sequence ID" value="NZ_AOFT01000023.1"/>
</dbReference>
<evidence type="ECO:0000259" key="7">
    <source>
        <dbReference type="Pfam" id="PF01386"/>
    </source>
</evidence>
<evidence type="ECO:0000256" key="1">
    <source>
        <dbReference type="ARBA" id="ARBA00022730"/>
    </source>
</evidence>
<dbReference type="InterPro" id="IPR001021">
    <property type="entry name" value="Ribosomal_bL25_long"/>
</dbReference>
<comment type="subunit">
    <text evidence="5">Part of the 50S ribosomal subunit; part of the 5S rRNA/L5/L18/L25 subcomplex. Contacts the 5S rRNA. Binds to the 5S rRNA independently of L5 and L18.</text>
</comment>
<feature type="domain" description="Large ribosomal subunit protein bL25 beta" evidence="8">
    <location>
        <begin position="100"/>
        <end position="184"/>
    </location>
</feature>
<keyword evidence="3 5" id="KW-0689">Ribosomal protein</keyword>
<organism evidence="9 10">
    <name type="scientific">Bhargavaea cecembensis DSE10</name>
    <dbReference type="NCBI Taxonomy" id="1235279"/>
    <lineage>
        <taxon>Bacteria</taxon>
        <taxon>Bacillati</taxon>
        <taxon>Bacillota</taxon>
        <taxon>Bacilli</taxon>
        <taxon>Bacillales</taxon>
        <taxon>Caryophanaceae</taxon>
        <taxon>Bhargavaea</taxon>
    </lineage>
</organism>
<comment type="similarity">
    <text evidence="5">Belongs to the bacterial ribosomal protein bL25 family. CTC subfamily.</text>
</comment>
<feature type="compositionally biased region" description="Acidic residues" evidence="6">
    <location>
        <begin position="188"/>
        <end position="203"/>
    </location>
</feature>
<dbReference type="STRING" id="1235279.C772_02978"/>
<dbReference type="EMBL" id="AOFT01000023">
    <property type="protein sequence ID" value="EMR05056.1"/>
    <property type="molecule type" value="Genomic_DNA"/>
</dbReference>
<protein>
    <recommendedName>
        <fullName evidence="5">Large ribosomal subunit protein bL25</fullName>
    </recommendedName>
    <alternativeName>
        <fullName evidence="5">General stress protein CTC</fullName>
    </alternativeName>
</protein>
<evidence type="ECO:0000313" key="9">
    <source>
        <dbReference type="EMBL" id="EMR05056.1"/>
    </source>
</evidence>
<evidence type="ECO:0000256" key="6">
    <source>
        <dbReference type="SAM" id="MobiDB-lite"/>
    </source>
</evidence>
<keyword evidence="2 5" id="KW-0694">RNA-binding</keyword>